<dbReference type="EMBL" id="JAPQYE010000028">
    <property type="protein sequence ID" value="MCZ0732318.1"/>
    <property type="molecule type" value="Genomic_DNA"/>
</dbReference>
<keyword evidence="2" id="KW-1185">Reference proteome</keyword>
<gene>
    <name evidence="1" type="ORF">OY187_30145</name>
</gene>
<dbReference type="Proteomes" id="UP001084650">
    <property type="component" value="Unassembled WGS sequence"/>
</dbReference>
<sequence>MTYLLPSLTGNNLTVDAALKSPTTLLKQIAKIADSELLLPLFTHQLGTRLTGGGLLYSTINRENLYTASDVEQRSPGAEYPVTAAVRPEPQLSKVEDWGGKALIPDEAILRNNISLLDQETIALGNTIARKVDQLLMREVELAIANLDGAGIVIGNDWSDLQLFGPDANLTPTHDLPTADFAKVALAMKNDDMGFTFDTLVVNPSEEYNLKVAYADKYESMLKSAGIELFSSTRIEPGVGWAIQKGRVGTVGFEFGLTVEVIDDRERRQKKVQAYVVPAVGIDQPLAMKKLTGLAG</sequence>
<name>A0ABT4HQS7_MYCIR</name>
<evidence type="ECO:0008006" key="3">
    <source>
        <dbReference type="Google" id="ProtNLM"/>
    </source>
</evidence>
<reference evidence="1" key="1">
    <citation type="submission" date="2022-12" db="EMBL/GenBank/DDBJ databases">
        <title>Whole genome sequence of Mycolicibacterium iranicum strain SBH312.</title>
        <authorList>
            <person name="Jani J."/>
            <person name="Arifin Mustapha Z."/>
            <person name="Ahmed K."/>
            <person name="Kai Ling C."/>
        </authorList>
    </citation>
    <scope>NUCLEOTIDE SEQUENCE</scope>
    <source>
        <strain evidence="1">SBH312</strain>
    </source>
</reference>
<organism evidence="1 2">
    <name type="scientific">Mycolicibacterium iranicum</name>
    <name type="common">Mycobacterium iranicum</name>
    <dbReference type="NCBI Taxonomy" id="912594"/>
    <lineage>
        <taxon>Bacteria</taxon>
        <taxon>Bacillati</taxon>
        <taxon>Actinomycetota</taxon>
        <taxon>Actinomycetes</taxon>
        <taxon>Mycobacteriales</taxon>
        <taxon>Mycobacteriaceae</taxon>
        <taxon>Mycolicibacterium</taxon>
    </lineage>
</organism>
<evidence type="ECO:0000313" key="1">
    <source>
        <dbReference type="EMBL" id="MCZ0732318.1"/>
    </source>
</evidence>
<dbReference type="Pfam" id="PF25209">
    <property type="entry name" value="Phage_capsid_4"/>
    <property type="match status" value="1"/>
</dbReference>
<dbReference type="RefSeq" id="WP_268788033.1">
    <property type="nucleotide sequence ID" value="NZ_JAPQYE010000028.1"/>
</dbReference>
<accession>A0ABT4HQS7</accession>
<comment type="caution">
    <text evidence="1">The sequence shown here is derived from an EMBL/GenBank/DDBJ whole genome shotgun (WGS) entry which is preliminary data.</text>
</comment>
<proteinExistence type="predicted"/>
<dbReference type="NCBIfam" id="NF042926">
    <property type="entry name" value="capsid_Caudo_1"/>
    <property type="match status" value="1"/>
</dbReference>
<protein>
    <recommendedName>
        <fullName evidence="3">Major capsid protein</fullName>
    </recommendedName>
</protein>
<dbReference type="InterPro" id="IPR049995">
    <property type="entry name" value="Capsid_mycobact-type"/>
</dbReference>
<evidence type="ECO:0000313" key="2">
    <source>
        <dbReference type="Proteomes" id="UP001084650"/>
    </source>
</evidence>